<dbReference type="AlphaFoldDB" id="A0A1I9YS83"/>
<proteinExistence type="predicted"/>
<protein>
    <submittedName>
        <fullName evidence="1">Uncharacterized protein</fullName>
    </submittedName>
</protein>
<gene>
    <name evidence="1" type="ORF">BJG93_27955</name>
</gene>
<reference evidence="1" key="1">
    <citation type="submission" date="2016-09" db="EMBL/GenBank/DDBJ databases">
        <title>The Complete Genome of Burkholderia sprentiae wsm5005.</title>
        <authorList>
            <person name="De Meyer S."/>
            <person name="Wang P."/>
            <person name="Terpolilli J."/>
        </authorList>
    </citation>
    <scope>NUCLEOTIDE SEQUENCE [LARGE SCALE GENOMIC DNA]</scope>
    <source>
        <strain evidence="1">WSM5005</strain>
    </source>
</reference>
<name>A0A1I9YS83_9BURK</name>
<sequence>MTGEAQLGADADEPIELVVFEPLDLRQALAPFLYEQVARSAVGLAVALVLDALAYGEQCLQQGRAGGNVVGLARRQYGHCGHDGIFIKGYG</sequence>
<evidence type="ECO:0000313" key="1">
    <source>
        <dbReference type="EMBL" id="APA89074.1"/>
    </source>
</evidence>
<organism evidence="1">
    <name type="scientific">Paraburkholderia sprentiae WSM5005</name>
    <dbReference type="NCBI Taxonomy" id="754502"/>
    <lineage>
        <taxon>Bacteria</taxon>
        <taxon>Pseudomonadati</taxon>
        <taxon>Pseudomonadota</taxon>
        <taxon>Betaproteobacteria</taxon>
        <taxon>Burkholderiales</taxon>
        <taxon>Burkholderiaceae</taxon>
        <taxon>Paraburkholderia</taxon>
    </lineage>
</organism>
<dbReference type="EMBL" id="CP017562">
    <property type="protein sequence ID" value="APA89074.1"/>
    <property type="molecule type" value="Genomic_DNA"/>
</dbReference>
<accession>A0A1I9YS83</accession>